<protein>
    <submittedName>
        <fullName evidence="1">Uncharacterized protein</fullName>
    </submittedName>
</protein>
<dbReference type="RefSeq" id="WP_014900854.1">
    <property type="nucleotide sequence ID" value="NC_018514.1"/>
</dbReference>
<sequence>MSFILALLQKIDDLFVSPHLPLDAEYSYAARRAEAERLRRSNLACVVRTSYRSSCTVADSPIGRGQIDCAASRIQSLLDGPRQR</sequence>
<accession>A0A9W3K897</accession>
<dbReference type="KEGG" id="bct:GEM_5716"/>
<name>A0A9W3K897_BURCE</name>
<proteinExistence type="predicted"/>
<evidence type="ECO:0000313" key="2">
    <source>
        <dbReference type="Proteomes" id="UP000032866"/>
    </source>
</evidence>
<organism evidence="1 2">
    <name type="scientific">Burkholderia cepacia GG4</name>
    <dbReference type="NCBI Taxonomy" id="1009846"/>
    <lineage>
        <taxon>Bacteria</taxon>
        <taxon>Pseudomonadati</taxon>
        <taxon>Pseudomonadota</taxon>
        <taxon>Betaproteobacteria</taxon>
        <taxon>Burkholderiales</taxon>
        <taxon>Burkholderiaceae</taxon>
        <taxon>Burkholderia</taxon>
        <taxon>Burkholderia cepacia complex</taxon>
    </lineage>
</organism>
<gene>
    <name evidence="1" type="ORF">GEM_5716</name>
</gene>
<dbReference type="Proteomes" id="UP000032866">
    <property type="component" value="Chromosome 2"/>
</dbReference>
<reference evidence="1 2" key="1">
    <citation type="journal article" date="2012" name="J. Bacteriol.">
        <title>Complete Genome Sequence of Burkholderia sp. Strain GG4, a Betaproteobacterium That Reduces 3-Oxo-N-Acylhomoserine Lactones and Produces Different N-Acylhomoserine Lactones.</title>
        <authorList>
            <person name="Hong K.W."/>
            <person name="Koh C.L."/>
            <person name="Sam C.K."/>
            <person name="Yin W.F."/>
            <person name="Chan K.G."/>
        </authorList>
    </citation>
    <scope>NUCLEOTIDE SEQUENCE [LARGE SCALE GENOMIC DNA]</scope>
    <source>
        <strain evidence="1 2">GG4</strain>
    </source>
</reference>
<dbReference type="EMBL" id="CP003775">
    <property type="protein sequence ID" value="AFQ52100.1"/>
    <property type="molecule type" value="Genomic_DNA"/>
</dbReference>
<evidence type="ECO:0000313" key="1">
    <source>
        <dbReference type="EMBL" id="AFQ52100.1"/>
    </source>
</evidence>
<dbReference type="AlphaFoldDB" id="A0A9W3K897"/>